<feature type="non-terminal residue" evidence="1">
    <location>
        <position position="1"/>
    </location>
</feature>
<comment type="caution">
    <text evidence="1">The sequence shown here is derived from an EMBL/GenBank/DDBJ whole genome shotgun (WGS) entry which is preliminary data.</text>
</comment>
<reference evidence="1" key="1">
    <citation type="journal article" date="2014" name="Front. Microbiol.">
        <title>High frequency of phylogenetically diverse reductive dehalogenase-homologous genes in deep subseafloor sedimentary metagenomes.</title>
        <authorList>
            <person name="Kawai M."/>
            <person name="Futagami T."/>
            <person name="Toyoda A."/>
            <person name="Takaki Y."/>
            <person name="Nishi S."/>
            <person name="Hori S."/>
            <person name="Arai W."/>
            <person name="Tsubouchi T."/>
            <person name="Morono Y."/>
            <person name="Uchiyama I."/>
            <person name="Ito T."/>
            <person name="Fujiyama A."/>
            <person name="Inagaki F."/>
            <person name="Takami H."/>
        </authorList>
    </citation>
    <scope>NUCLEOTIDE SEQUENCE</scope>
    <source>
        <strain evidence="1">Expedition CK06-06</strain>
    </source>
</reference>
<dbReference type="Gene3D" id="3.40.50.10610">
    <property type="entry name" value="ABC-type transport auxiliary lipoprotein component"/>
    <property type="match status" value="1"/>
</dbReference>
<gene>
    <name evidence="1" type="ORF">S01H4_36988</name>
</gene>
<sequence>LNPMKIKNTGLTILIAICLAFGATSCAIKDMLLGPPEPTVLEEQQLPHKVAILPFVNKTTNPEASSIVRKMFYNFFGSLNYLDLEPFVIDDNLKRNNLYHLIAAGEAVSTTQLGQLLGVDAVIFGEVLNLGKTYALVYADNAAALKATMVRCDSQEVIWELEHSIRQQEGEVPLSLTGLAAAIVKTAISYQQASHIQAAAELCMKMIATIPNPEAVTEPPPKIQALVHNGSGKLLRPGDRIKVALIGEKNQFASWSIPPLIENLPLKEKEPGIYIGAYRIRPKDRLPHGRIVG</sequence>
<accession>X1BNW2</accession>
<dbReference type="AlphaFoldDB" id="X1BNW2"/>
<proteinExistence type="predicted"/>
<dbReference type="Pfam" id="PF05643">
    <property type="entry name" value="GNA1162-like"/>
    <property type="match status" value="1"/>
</dbReference>
<dbReference type="EMBL" id="BART01019824">
    <property type="protein sequence ID" value="GAG96685.1"/>
    <property type="molecule type" value="Genomic_DNA"/>
</dbReference>
<organism evidence="1">
    <name type="scientific">marine sediment metagenome</name>
    <dbReference type="NCBI Taxonomy" id="412755"/>
    <lineage>
        <taxon>unclassified sequences</taxon>
        <taxon>metagenomes</taxon>
        <taxon>ecological metagenomes</taxon>
    </lineage>
</organism>
<evidence type="ECO:0000313" key="1">
    <source>
        <dbReference type="EMBL" id="GAG96685.1"/>
    </source>
</evidence>
<name>X1BNW2_9ZZZZ</name>
<dbReference type="InterPro" id="IPR008517">
    <property type="entry name" value="GNA1162-like"/>
</dbReference>
<protein>
    <submittedName>
        <fullName evidence="1">Uncharacterized protein</fullName>
    </submittedName>
</protein>
<feature type="non-terminal residue" evidence="1">
    <location>
        <position position="293"/>
    </location>
</feature>